<evidence type="ECO:0000313" key="3">
    <source>
        <dbReference type="Proteomes" id="UP001497444"/>
    </source>
</evidence>
<dbReference type="EMBL" id="OZ020096">
    <property type="protein sequence ID" value="CAK9254863.1"/>
    <property type="molecule type" value="Genomic_DNA"/>
</dbReference>
<gene>
    <name evidence="2" type="ORF">CSSPJE1EN1_LOCUS341</name>
</gene>
<evidence type="ECO:0000313" key="2">
    <source>
        <dbReference type="EMBL" id="CAK9254863.1"/>
    </source>
</evidence>
<accession>A0ABP0VLX4</accession>
<feature type="transmembrane region" description="Helical" evidence="1">
    <location>
        <begin position="39"/>
        <end position="61"/>
    </location>
</feature>
<proteinExistence type="predicted"/>
<keyword evidence="1" id="KW-0812">Transmembrane</keyword>
<keyword evidence="1" id="KW-1133">Transmembrane helix</keyword>
<evidence type="ECO:0000256" key="1">
    <source>
        <dbReference type="SAM" id="Phobius"/>
    </source>
</evidence>
<keyword evidence="1" id="KW-0472">Membrane</keyword>
<organism evidence="2 3">
    <name type="scientific">Sphagnum jensenii</name>
    <dbReference type="NCBI Taxonomy" id="128206"/>
    <lineage>
        <taxon>Eukaryota</taxon>
        <taxon>Viridiplantae</taxon>
        <taxon>Streptophyta</taxon>
        <taxon>Embryophyta</taxon>
        <taxon>Bryophyta</taxon>
        <taxon>Sphagnophytina</taxon>
        <taxon>Sphagnopsida</taxon>
        <taxon>Sphagnales</taxon>
        <taxon>Sphagnaceae</taxon>
        <taxon>Sphagnum</taxon>
    </lineage>
</organism>
<name>A0ABP0VLX4_9BRYO</name>
<reference evidence="2 3" key="1">
    <citation type="submission" date="2024-02" db="EMBL/GenBank/DDBJ databases">
        <authorList>
            <consortium name="ELIXIR-Norway"/>
            <consortium name="Elixir Norway"/>
        </authorList>
    </citation>
    <scope>NUCLEOTIDE SEQUENCE [LARGE SCALE GENOMIC DNA]</scope>
</reference>
<sequence>MGQAFSFVAAVAQPPTLVGSQTSLVAAVAPSAALSIADVIWVIKLFFFVAITVVPCVTYGVSLWRSTASRSSNSGNPMAASSAGIESPDLDVLMAGNEGGGISGGMGDIEQLPLEGIQMNIPLPGTSSTNGGLTNSTVLAGSMDFTTANDQMASFALSV</sequence>
<keyword evidence="3" id="KW-1185">Reference proteome</keyword>
<protein>
    <submittedName>
        <fullName evidence="2">Uncharacterized protein</fullName>
    </submittedName>
</protein>
<dbReference type="Proteomes" id="UP001497444">
    <property type="component" value="Chromosome 1"/>
</dbReference>